<feature type="compositionally biased region" description="Low complexity" evidence="1">
    <location>
        <begin position="577"/>
        <end position="592"/>
    </location>
</feature>
<name>A0AAD6Y383_9AGAR</name>
<feature type="region of interest" description="Disordered" evidence="1">
    <location>
        <begin position="554"/>
        <end position="592"/>
    </location>
</feature>
<sequence>MAHATEGDEPDHSAAILDTDPQPTVPPDTPPQKLAKRSHLDTQTRDITHSERLSPSQRYAGKGPRTYAHPLANPFQRPRRRNASPTPTRLQTTSITDDDYFENDPDYSPLDENHPFFLPNSAPTPSTFARAADLATSPSASPPPSPALLPGQPAFAPTLSPDPPSSTSAPSPSPSAADPAPSPSPSASTNTPSPPPSPTDTAMPGADDMDDVVVVAFKAPTCEAILAATPVDADKSPHRSSLAHDPNDPQAFAQYSSVQSNDPLWTAPVMPDHVVLENMSDETVAAVTAAPGEYLGITAFCYGSVLASQYKNIHTDILSCLEEVAGKGKITLIRPMAKNSALTMRRGLGGTKANKFVPPIALIARCTDKGARDRCTDQATFGATRTLAFHVTTFDAARLSHAVGFFRTDITDLPTVTARRLCYGAYEGMRKSQKLFSLFDRLTQGGSDISREQRLLNFAATFEGRFLAHEESPVYVLFAKPCTTNPKLWDEMRAAMRTTYTDALEAFIPHANAAAGHNLCADCKLDCHPKYNCMFTVRDKSWWGPLDLTSALKDLRGGESDDENEGDRRGAPRGRATRGSSIRGFSSRSRGR</sequence>
<evidence type="ECO:0000313" key="2">
    <source>
        <dbReference type="EMBL" id="KAJ7192287.1"/>
    </source>
</evidence>
<evidence type="ECO:0000313" key="3">
    <source>
        <dbReference type="Proteomes" id="UP001219525"/>
    </source>
</evidence>
<feature type="compositionally biased region" description="Polar residues" evidence="1">
    <location>
        <begin position="83"/>
        <end position="95"/>
    </location>
</feature>
<keyword evidence="3" id="KW-1185">Reference proteome</keyword>
<feature type="compositionally biased region" description="Acidic residues" evidence="1">
    <location>
        <begin position="96"/>
        <end position="105"/>
    </location>
</feature>
<dbReference type="AlphaFoldDB" id="A0AAD6Y383"/>
<feature type="region of interest" description="Disordered" evidence="1">
    <location>
        <begin position="1"/>
        <end position="206"/>
    </location>
</feature>
<reference evidence="2" key="1">
    <citation type="submission" date="2023-03" db="EMBL/GenBank/DDBJ databases">
        <title>Massive genome expansion in bonnet fungi (Mycena s.s.) driven by repeated elements and novel gene families across ecological guilds.</title>
        <authorList>
            <consortium name="Lawrence Berkeley National Laboratory"/>
            <person name="Harder C.B."/>
            <person name="Miyauchi S."/>
            <person name="Viragh M."/>
            <person name="Kuo A."/>
            <person name="Thoen E."/>
            <person name="Andreopoulos B."/>
            <person name="Lu D."/>
            <person name="Skrede I."/>
            <person name="Drula E."/>
            <person name="Henrissat B."/>
            <person name="Morin E."/>
            <person name="Kohler A."/>
            <person name="Barry K."/>
            <person name="LaButti K."/>
            <person name="Morin E."/>
            <person name="Salamov A."/>
            <person name="Lipzen A."/>
            <person name="Mereny Z."/>
            <person name="Hegedus B."/>
            <person name="Baldrian P."/>
            <person name="Stursova M."/>
            <person name="Weitz H."/>
            <person name="Taylor A."/>
            <person name="Grigoriev I.V."/>
            <person name="Nagy L.G."/>
            <person name="Martin F."/>
            <person name="Kauserud H."/>
        </authorList>
    </citation>
    <scope>NUCLEOTIDE SEQUENCE</scope>
    <source>
        <strain evidence="2">9144</strain>
    </source>
</reference>
<gene>
    <name evidence="2" type="ORF">GGX14DRAFT_578306</name>
</gene>
<protein>
    <submittedName>
        <fullName evidence="2">Uncharacterized protein</fullName>
    </submittedName>
</protein>
<dbReference type="Proteomes" id="UP001219525">
    <property type="component" value="Unassembled WGS sequence"/>
</dbReference>
<feature type="compositionally biased region" description="Basic and acidic residues" evidence="1">
    <location>
        <begin position="38"/>
        <end position="52"/>
    </location>
</feature>
<accession>A0AAD6Y383</accession>
<comment type="caution">
    <text evidence="2">The sequence shown here is derived from an EMBL/GenBank/DDBJ whole genome shotgun (WGS) entry which is preliminary data.</text>
</comment>
<dbReference type="PRINTS" id="PR01217">
    <property type="entry name" value="PRICHEXTENSN"/>
</dbReference>
<proteinExistence type="predicted"/>
<dbReference type="EMBL" id="JARJCW010000122">
    <property type="protein sequence ID" value="KAJ7192287.1"/>
    <property type="molecule type" value="Genomic_DNA"/>
</dbReference>
<feature type="compositionally biased region" description="Low complexity" evidence="1">
    <location>
        <begin position="148"/>
        <end position="191"/>
    </location>
</feature>
<organism evidence="2 3">
    <name type="scientific">Mycena pura</name>
    <dbReference type="NCBI Taxonomy" id="153505"/>
    <lineage>
        <taxon>Eukaryota</taxon>
        <taxon>Fungi</taxon>
        <taxon>Dikarya</taxon>
        <taxon>Basidiomycota</taxon>
        <taxon>Agaricomycotina</taxon>
        <taxon>Agaricomycetes</taxon>
        <taxon>Agaricomycetidae</taxon>
        <taxon>Agaricales</taxon>
        <taxon>Marasmiineae</taxon>
        <taxon>Mycenaceae</taxon>
        <taxon>Mycena</taxon>
    </lineage>
</organism>
<evidence type="ECO:0000256" key="1">
    <source>
        <dbReference type="SAM" id="MobiDB-lite"/>
    </source>
</evidence>